<dbReference type="GeneID" id="13885399"/>
<dbReference type="AlphaFoldDB" id="H2ASY1"/>
<dbReference type="Proteomes" id="UP000005220">
    <property type="component" value="Chromosome 3"/>
</dbReference>
<sequence>MGNSTDRNGPDKSNSGSIQRGNQFSPSLSIGETESETNFFKVLTENLKYGFDSPVPTTTQFPTPYSNNNNMNQNNLNANYLQSQNTNDSSIVENSMLQKSTNNHIQFSSAESILNSFPSGNNNNLNDFNMQPSSVLQFNSNNSDTNSNNNTNDNGHNNPTNNFTSEFLLPSPEQLKEFLLDSPAGFNFFHKTPAKTPLKFITEQELSSTSSNLVHLFTATGNISNDSTNNDLDTKTPLKKFDINLMYQLSNSLSPSKRLSMSLTPYGRRILNDMGTPFNSSKLHNGNALVDFQKAKKNIEQSSPENLLRFTKNTILTKTPNKKLKTKMINDNDNIQNNYKKDTPAKKTSYKSNELNDDIVYGSSPTTIQLNSSVTKSVSKLDAKIPNLTVENNLLRRLPLSPTPKSNISLISEGLTVPELPKMGSFKSERTLSISSNLSMPNTIKTVKPKKNKAKQPKFQVFVSSIHKFNESVPVKSKRETAVLLNEATKKNALKRSKSLNTSNTQKKKKQKNTLSKGKKIQDQENQDPNIFFSSQ</sequence>
<evidence type="ECO:0000313" key="2">
    <source>
        <dbReference type="EMBL" id="CCF57481.1"/>
    </source>
</evidence>
<dbReference type="GO" id="GO:0005634">
    <property type="term" value="C:nucleus"/>
    <property type="evidence" value="ECO:0007669"/>
    <property type="project" value="EnsemblFungi"/>
</dbReference>
<dbReference type="KEGG" id="kaf:KAFR_0C04900"/>
<evidence type="ECO:0000256" key="1">
    <source>
        <dbReference type="SAM" id="MobiDB-lite"/>
    </source>
</evidence>
<feature type="compositionally biased region" description="Low complexity" evidence="1">
    <location>
        <begin position="65"/>
        <end position="76"/>
    </location>
</feature>
<dbReference type="EMBL" id="HE650823">
    <property type="protein sequence ID" value="CCF57481.1"/>
    <property type="molecule type" value="Genomic_DNA"/>
</dbReference>
<dbReference type="GO" id="GO:0045944">
    <property type="term" value="P:positive regulation of transcription by RNA polymerase II"/>
    <property type="evidence" value="ECO:0007669"/>
    <property type="project" value="EnsemblFungi"/>
</dbReference>
<dbReference type="FunCoup" id="H2ASY1">
    <property type="interactions" value="200"/>
</dbReference>
<feature type="compositionally biased region" description="Low complexity" evidence="1">
    <location>
        <begin position="139"/>
        <end position="165"/>
    </location>
</feature>
<feature type="region of interest" description="Disordered" evidence="1">
    <location>
        <begin position="488"/>
        <end position="536"/>
    </location>
</feature>
<evidence type="ECO:0000313" key="3">
    <source>
        <dbReference type="Proteomes" id="UP000005220"/>
    </source>
</evidence>
<protein>
    <recommendedName>
        <fullName evidence="4">Ndd1p</fullName>
    </recommendedName>
</protein>
<organism evidence="2 3">
    <name type="scientific">Kazachstania africana (strain ATCC 22294 / BCRC 22015 / CBS 2517 / CECT 1963 / NBRC 1671 / NRRL Y-8276)</name>
    <name type="common">Yeast</name>
    <name type="synonym">Kluyveromyces africanus</name>
    <dbReference type="NCBI Taxonomy" id="1071382"/>
    <lineage>
        <taxon>Eukaryota</taxon>
        <taxon>Fungi</taxon>
        <taxon>Dikarya</taxon>
        <taxon>Ascomycota</taxon>
        <taxon>Saccharomycotina</taxon>
        <taxon>Saccharomycetes</taxon>
        <taxon>Saccharomycetales</taxon>
        <taxon>Saccharomycetaceae</taxon>
        <taxon>Kazachstania</taxon>
    </lineage>
</organism>
<dbReference type="STRING" id="1071382.H2ASY1"/>
<dbReference type="GO" id="GO:0003713">
    <property type="term" value="F:transcription coactivator activity"/>
    <property type="evidence" value="ECO:0007669"/>
    <property type="project" value="EnsemblFungi"/>
</dbReference>
<feature type="compositionally biased region" description="Polar residues" evidence="1">
    <location>
        <begin position="55"/>
        <end position="64"/>
    </location>
</feature>
<evidence type="ECO:0008006" key="4">
    <source>
        <dbReference type="Google" id="ProtNLM"/>
    </source>
</evidence>
<dbReference type="RefSeq" id="XP_003956616.1">
    <property type="nucleotide sequence ID" value="XM_003956567.1"/>
</dbReference>
<reference evidence="2 3" key="1">
    <citation type="journal article" date="2011" name="Proc. Natl. Acad. Sci. U.S.A.">
        <title>Evolutionary erosion of yeast sex chromosomes by mating-type switching accidents.</title>
        <authorList>
            <person name="Gordon J.L."/>
            <person name="Armisen D."/>
            <person name="Proux-Wera E."/>
            <person name="Oheigeartaigh S.S."/>
            <person name="Byrne K.P."/>
            <person name="Wolfe K.H."/>
        </authorList>
    </citation>
    <scope>NUCLEOTIDE SEQUENCE [LARGE SCALE GENOMIC DNA]</scope>
    <source>
        <strain evidence="3">ATCC 22294 / BCRC 22015 / CBS 2517 / CECT 1963 / NBRC 1671 / NRRL Y-8276</strain>
    </source>
</reference>
<feature type="region of interest" description="Disordered" evidence="1">
    <location>
        <begin position="54"/>
        <end position="76"/>
    </location>
</feature>
<proteinExistence type="predicted"/>
<gene>
    <name evidence="2" type="primary">KAFR0C04900</name>
    <name evidence="2" type="ORF">KAFR_0C04900</name>
</gene>
<feature type="region of interest" description="Disordered" evidence="1">
    <location>
        <begin position="124"/>
        <end position="166"/>
    </location>
</feature>
<keyword evidence="3" id="KW-1185">Reference proteome</keyword>
<dbReference type="InParanoid" id="H2ASY1"/>
<dbReference type="OrthoDB" id="4063682at2759"/>
<accession>H2ASY1</accession>
<feature type="region of interest" description="Disordered" evidence="1">
    <location>
        <begin position="1"/>
        <end position="31"/>
    </location>
</feature>
<name>H2ASY1_KAZAF</name>
<dbReference type="eggNOG" id="ENOG502RUKY">
    <property type="taxonomic scope" value="Eukaryota"/>
</dbReference>
<dbReference type="GO" id="GO:0000086">
    <property type="term" value="P:G2/M transition of mitotic cell cycle"/>
    <property type="evidence" value="ECO:0007669"/>
    <property type="project" value="EnsemblFungi"/>
</dbReference>
<dbReference type="HOGENOM" id="CLU_023935_0_0_1"/>
<feature type="compositionally biased region" description="Polar residues" evidence="1">
    <location>
        <begin position="527"/>
        <end position="536"/>
    </location>
</feature>